<accession>A0A4P7XLQ7</accession>
<dbReference type="KEGG" id="hmi:soil367_18745"/>
<gene>
    <name evidence="1" type="ORF">soil367_18745</name>
</gene>
<dbReference type="AlphaFoldDB" id="A0A4P7XLQ7"/>
<dbReference type="RefSeq" id="WP_136550784.1">
    <property type="nucleotide sequence ID" value="NZ_CP031094.1"/>
</dbReference>
<dbReference type="Proteomes" id="UP000298049">
    <property type="component" value="Plasmid psoil36-7"/>
</dbReference>
<name>A0A4P7XLQ7_9ALTE</name>
<dbReference type="EMBL" id="CP031094">
    <property type="protein sequence ID" value="QCF28111.1"/>
    <property type="molecule type" value="Genomic_DNA"/>
</dbReference>
<protein>
    <submittedName>
        <fullName evidence="1">Uncharacterized protein</fullName>
    </submittedName>
</protein>
<sequence>MKTSAIWKVLPLAAAVGLVGCGGSGSDSGSTNDVSIGGGNINAPTGSYTIAGKAADGYLVKAEVCADLNANGLCDKGEPASYSSAGGNFTLEIPEGVEVKQVLVKAVSGVTIDEDFNAEVTKSFSLSAPVVDDTQVFVSPLTTMVLSEMNATNSDAATAAKTVAERLSVDVDPLGDFIEGKKSADKSVQLQYEALHRIAQISAQISANVEEQLAKSGSFSAEAIAQVQQRIAELAGQIAISVKDSFTQDKFDPEVIAGSPSYSLNDVLFAIENGTSETQRRLLGADVGLNPFLSSKGEASTLDSHEIFLSYDEENKKVHFRSFEDSYDSDASSPEIRVSHRREITAVASGNYFELSETPEPLRAYNVWASTTGTFETVQAQANELGERYYFEESPGMISGAVYSGRVKTASLYKGFSLRYIGESDVIYTLFGAELPRDLFSGMNMGIYPDRTFAYSGQELITEDLLIMPWSSSDGEEVCGAFQATGSCNLLYPGGLPSPAKNIAEMIVPASAGTPGFDVSSDHGIVSHGDKTYAMYLMDDNKVLLHRSDLENSLSEIAYGSWEKRSDPTLHVKLNLPAGFEIKAARNDFHVGYPALVEHEGYVRLGWFASAGTNTANLFGRSEMRVLVNTLARNRLVSILEKADLLSPTVIQD</sequence>
<dbReference type="GeneID" id="40106906"/>
<geneLocation type="plasmid" evidence="1 2">
    <name>psoil36-7</name>
</geneLocation>
<proteinExistence type="predicted"/>
<dbReference type="PROSITE" id="PS51257">
    <property type="entry name" value="PROKAR_LIPOPROTEIN"/>
    <property type="match status" value="1"/>
</dbReference>
<organism evidence="1 2">
    <name type="scientific">Hydrocarboniclastica marina</name>
    <dbReference type="NCBI Taxonomy" id="2259620"/>
    <lineage>
        <taxon>Bacteria</taxon>
        <taxon>Pseudomonadati</taxon>
        <taxon>Pseudomonadota</taxon>
        <taxon>Gammaproteobacteria</taxon>
        <taxon>Alteromonadales</taxon>
        <taxon>Alteromonadaceae</taxon>
        <taxon>Hydrocarboniclastica</taxon>
    </lineage>
</organism>
<keyword evidence="2" id="KW-1185">Reference proteome</keyword>
<evidence type="ECO:0000313" key="2">
    <source>
        <dbReference type="Proteomes" id="UP000298049"/>
    </source>
</evidence>
<keyword evidence="1" id="KW-0614">Plasmid</keyword>
<reference evidence="1 2" key="1">
    <citation type="submission" date="2018-07" db="EMBL/GenBank/DDBJ databases">
        <title>Marsedoiliclastica nanhaica gen. nov. sp. nov., a novel marine hydrocarbonoclastic bacterium isolated from an in-situ enriched hydrocarbon-degrading consortium in deep-sea sediment.</title>
        <authorList>
            <person name="Dong C."/>
            <person name="Ma T."/>
            <person name="Liu R."/>
            <person name="Shao Z."/>
        </authorList>
    </citation>
    <scope>NUCLEOTIDE SEQUENCE [LARGE SCALE GENOMIC DNA]</scope>
    <source>
        <strain evidence="2">soil36-7</strain>
        <plasmid evidence="1 2">psoil36-7</plasmid>
    </source>
</reference>
<dbReference type="OrthoDB" id="5897571at2"/>
<evidence type="ECO:0000313" key="1">
    <source>
        <dbReference type="EMBL" id="QCF28111.1"/>
    </source>
</evidence>